<dbReference type="EMBL" id="WHWB01033244">
    <property type="protein sequence ID" value="KAJ7421148.1"/>
    <property type="molecule type" value="Genomic_DNA"/>
</dbReference>
<proteinExistence type="predicted"/>
<protein>
    <submittedName>
        <fullName evidence="2">Uncharacterized protein</fullName>
    </submittedName>
</protein>
<keyword evidence="3" id="KW-1185">Reference proteome</keyword>
<name>A0ABQ9DGL9_9PASS</name>
<reference evidence="2" key="1">
    <citation type="submission" date="2019-10" db="EMBL/GenBank/DDBJ databases">
        <authorList>
            <person name="Soares A.E.R."/>
            <person name="Aleixo A."/>
            <person name="Schneider P."/>
            <person name="Miyaki C.Y."/>
            <person name="Schneider M.P."/>
            <person name="Mello C."/>
            <person name="Vasconcelos A.T.R."/>
        </authorList>
    </citation>
    <scope>NUCLEOTIDE SEQUENCE</scope>
    <source>
        <tissue evidence="2">Muscle</tissue>
    </source>
</reference>
<dbReference type="Proteomes" id="UP001145742">
    <property type="component" value="Unassembled WGS sequence"/>
</dbReference>
<evidence type="ECO:0000313" key="2">
    <source>
        <dbReference type="EMBL" id="KAJ7421148.1"/>
    </source>
</evidence>
<gene>
    <name evidence="2" type="ORF">WISP_44076</name>
</gene>
<comment type="caution">
    <text evidence="2">The sequence shown here is derived from an EMBL/GenBank/DDBJ whole genome shotgun (WGS) entry which is preliminary data.</text>
</comment>
<sequence>MQSPAPEKNNFLHLCRLEADLLESSSAEKDLRLLVDNKMSMTQQCGLLAKKTHGILGCIKQVEGGDCVLEQVDQRSYGVSLTGDIQELSGLNPVPVSKTAHNIPGKASPVQSSAEWDNPLPQEAGDAVPDAPQDTVGPPGCQSTADSCHPPGPQGGFP</sequence>
<evidence type="ECO:0000256" key="1">
    <source>
        <dbReference type="SAM" id="MobiDB-lite"/>
    </source>
</evidence>
<feature type="region of interest" description="Disordered" evidence="1">
    <location>
        <begin position="92"/>
        <end position="158"/>
    </location>
</feature>
<evidence type="ECO:0000313" key="3">
    <source>
        <dbReference type="Proteomes" id="UP001145742"/>
    </source>
</evidence>
<organism evidence="2 3">
    <name type="scientific">Willisornis vidua</name>
    <name type="common">Xingu scale-backed antbird</name>
    <dbReference type="NCBI Taxonomy" id="1566151"/>
    <lineage>
        <taxon>Eukaryota</taxon>
        <taxon>Metazoa</taxon>
        <taxon>Chordata</taxon>
        <taxon>Craniata</taxon>
        <taxon>Vertebrata</taxon>
        <taxon>Euteleostomi</taxon>
        <taxon>Archelosauria</taxon>
        <taxon>Archosauria</taxon>
        <taxon>Dinosauria</taxon>
        <taxon>Saurischia</taxon>
        <taxon>Theropoda</taxon>
        <taxon>Coelurosauria</taxon>
        <taxon>Aves</taxon>
        <taxon>Neognathae</taxon>
        <taxon>Neoaves</taxon>
        <taxon>Telluraves</taxon>
        <taxon>Australaves</taxon>
        <taxon>Passeriformes</taxon>
        <taxon>Thamnophilidae</taxon>
        <taxon>Willisornis</taxon>
    </lineage>
</organism>
<accession>A0ABQ9DGL9</accession>